<feature type="domain" description="PRC-barrel" evidence="2">
    <location>
        <begin position="42"/>
        <end position="115"/>
    </location>
</feature>
<dbReference type="Pfam" id="PF05239">
    <property type="entry name" value="PRC"/>
    <property type="match status" value="1"/>
</dbReference>
<name>A0ABU5I2Y5_9HYPH</name>
<sequence>MLKRTGTAIAAALLFGGTALAQSEQYVEVNDSVMVAPFNLAVDDVDDRNVYDASGTEVGEVSEVLGSDDQTPTHLEVDFEDDDSSTYPDRDDVIVPIADFSFTNDQIVINLTPEDVTALPTRN</sequence>
<dbReference type="Proteomes" id="UP001294412">
    <property type="component" value="Unassembled WGS sequence"/>
</dbReference>
<evidence type="ECO:0000259" key="2">
    <source>
        <dbReference type="Pfam" id="PF05239"/>
    </source>
</evidence>
<evidence type="ECO:0000313" key="3">
    <source>
        <dbReference type="EMBL" id="MDY8109700.1"/>
    </source>
</evidence>
<proteinExistence type="predicted"/>
<reference evidence="3 4" key="1">
    <citation type="submission" date="2023-12" db="EMBL/GenBank/DDBJ databases">
        <title>Description of Novel Strain Fulvimarina sp. 2208YS6-2-32 isolated from Uroteuthis (Photololigo) edulis.</title>
        <authorList>
            <person name="Park J.-S."/>
        </authorList>
    </citation>
    <scope>NUCLEOTIDE SEQUENCE [LARGE SCALE GENOMIC DNA]</scope>
    <source>
        <strain evidence="3 4">2208YS6-2-32</strain>
    </source>
</reference>
<evidence type="ECO:0000313" key="4">
    <source>
        <dbReference type="Proteomes" id="UP001294412"/>
    </source>
</evidence>
<keyword evidence="1" id="KW-0732">Signal</keyword>
<gene>
    <name evidence="3" type="ORF">U0C82_11180</name>
</gene>
<accession>A0ABU5I2Y5</accession>
<dbReference type="EMBL" id="JAXLPB010000003">
    <property type="protein sequence ID" value="MDY8109700.1"/>
    <property type="molecule type" value="Genomic_DNA"/>
</dbReference>
<dbReference type="InterPro" id="IPR027275">
    <property type="entry name" value="PRC-brl_dom"/>
</dbReference>
<protein>
    <submittedName>
        <fullName evidence="3">PRC-barrel domain-containing protein</fullName>
    </submittedName>
</protein>
<feature type="signal peptide" evidence="1">
    <location>
        <begin position="1"/>
        <end position="21"/>
    </location>
</feature>
<dbReference type="RefSeq" id="WP_322187181.1">
    <property type="nucleotide sequence ID" value="NZ_JAXLPB010000003.1"/>
</dbReference>
<organism evidence="3 4">
    <name type="scientific">Fulvimarina uroteuthidis</name>
    <dbReference type="NCBI Taxonomy" id="3098149"/>
    <lineage>
        <taxon>Bacteria</taxon>
        <taxon>Pseudomonadati</taxon>
        <taxon>Pseudomonadota</taxon>
        <taxon>Alphaproteobacteria</taxon>
        <taxon>Hyphomicrobiales</taxon>
        <taxon>Aurantimonadaceae</taxon>
        <taxon>Fulvimarina</taxon>
    </lineage>
</organism>
<dbReference type="Gene3D" id="2.30.30.240">
    <property type="entry name" value="PRC-barrel domain"/>
    <property type="match status" value="1"/>
</dbReference>
<evidence type="ECO:0000256" key="1">
    <source>
        <dbReference type="SAM" id="SignalP"/>
    </source>
</evidence>
<dbReference type="SUPFAM" id="SSF50346">
    <property type="entry name" value="PRC-barrel domain"/>
    <property type="match status" value="1"/>
</dbReference>
<feature type="chain" id="PRO_5047062258" evidence="1">
    <location>
        <begin position="22"/>
        <end position="123"/>
    </location>
</feature>
<dbReference type="InterPro" id="IPR011033">
    <property type="entry name" value="PRC_barrel-like_sf"/>
</dbReference>
<comment type="caution">
    <text evidence="3">The sequence shown here is derived from an EMBL/GenBank/DDBJ whole genome shotgun (WGS) entry which is preliminary data.</text>
</comment>
<keyword evidence="4" id="KW-1185">Reference proteome</keyword>